<dbReference type="InterPro" id="IPR024072">
    <property type="entry name" value="DHFR-like_dom_sf"/>
</dbReference>
<dbReference type="GO" id="GO:0008703">
    <property type="term" value="F:5-amino-6-(5-phosphoribosylamino)uracil reductase activity"/>
    <property type="evidence" value="ECO:0007669"/>
    <property type="project" value="InterPro"/>
</dbReference>
<proteinExistence type="predicted"/>
<feature type="region of interest" description="Disordered" evidence="1">
    <location>
        <begin position="28"/>
        <end position="71"/>
    </location>
</feature>
<evidence type="ECO:0000313" key="4">
    <source>
        <dbReference type="Proteomes" id="UP000315454"/>
    </source>
</evidence>
<accession>A0A524RUK9</accession>
<organism evidence="3 4">
    <name type="scientific">Aphanocapsa feldmannii 277cI</name>
    <dbReference type="NCBI Taxonomy" id="2507554"/>
    <lineage>
        <taxon>Bacteria</taxon>
        <taxon>Bacillati</taxon>
        <taxon>Cyanobacteriota</taxon>
        <taxon>Cyanophyceae</taxon>
        <taxon>Oscillatoriophycideae</taxon>
        <taxon>Chroococcales</taxon>
        <taxon>Microcystaceae</taxon>
        <taxon>Aphanocapsa</taxon>
    </lineage>
</organism>
<dbReference type="SUPFAM" id="SSF53597">
    <property type="entry name" value="Dihydrofolate reductase-like"/>
    <property type="match status" value="1"/>
</dbReference>
<dbReference type="Pfam" id="PF01872">
    <property type="entry name" value="RibD_C"/>
    <property type="match status" value="1"/>
</dbReference>
<feature type="non-terminal residue" evidence="3">
    <location>
        <position position="218"/>
    </location>
</feature>
<dbReference type="Gene3D" id="3.40.430.10">
    <property type="entry name" value="Dihydrofolate Reductase, subunit A"/>
    <property type="match status" value="1"/>
</dbReference>
<evidence type="ECO:0000259" key="2">
    <source>
        <dbReference type="Pfam" id="PF01872"/>
    </source>
</evidence>
<reference evidence="3 4" key="1">
    <citation type="journal article" date="2019" name="mSystems">
        <title>Life at home and on the roam: Genomic adaptions reflect the dual lifestyle of an intracellular, facultative symbiont.</title>
        <authorList>
            <person name="Burgsdorf I."/>
        </authorList>
    </citation>
    <scope>NUCLEOTIDE SEQUENCE [LARGE SCALE GENOMIC DNA]</scope>
    <source>
        <strain evidence="3">277cI</strain>
    </source>
</reference>
<dbReference type="InterPro" id="IPR002734">
    <property type="entry name" value="RibDG_C"/>
</dbReference>
<dbReference type="AlphaFoldDB" id="A0A524RUK9"/>
<protein>
    <recommendedName>
        <fullName evidence="2">Bacterial bifunctional deaminase-reductase C-terminal domain-containing protein</fullName>
    </recommendedName>
</protein>
<name>A0A524RUK9_9CHRO</name>
<feature type="domain" description="Bacterial bifunctional deaminase-reductase C-terminal" evidence="2">
    <location>
        <begin position="66"/>
        <end position="217"/>
    </location>
</feature>
<dbReference type="EMBL" id="SRMN01000031">
    <property type="protein sequence ID" value="TGH25079.1"/>
    <property type="molecule type" value="Genomic_DNA"/>
</dbReference>
<comment type="caution">
    <text evidence="3">The sequence shown here is derived from an EMBL/GenBank/DDBJ whole genome shotgun (WGS) entry which is preliminary data.</text>
</comment>
<dbReference type="GO" id="GO:0009231">
    <property type="term" value="P:riboflavin biosynthetic process"/>
    <property type="evidence" value="ECO:0007669"/>
    <property type="project" value="InterPro"/>
</dbReference>
<evidence type="ECO:0000313" key="3">
    <source>
        <dbReference type="EMBL" id="TGH25079.1"/>
    </source>
</evidence>
<evidence type="ECO:0000256" key="1">
    <source>
        <dbReference type="SAM" id="MobiDB-lite"/>
    </source>
</evidence>
<sequence length="218" mass="22640">MRCRAPQGSAAGKPQQCCRGLCRKPPAGHGIPHIGGPRRRLTADTGHLPLGLPSPHTPRAGQQAPPGCSAAQFGGRGDRRALEEALAAADGVLVGAETIRRHGTSCLIQQPDLLAGRHDAGLPPQPPVVVASRSGWLPPTLPFFHQPLSRWLLCPTQPTCGPGRGFVRVLRGEADQAGLVSLGAAGLQRLVVLGGARLAASLLAADLIDAIQLTICPR</sequence>
<gene>
    <name evidence="3" type="ORF">ERJ68_02815</name>
</gene>
<dbReference type="Proteomes" id="UP000315454">
    <property type="component" value="Unassembled WGS sequence"/>
</dbReference>